<evidence type="ECO:0000256" key="1">
    <source>
        <dbReference type="ARBA" id="ARBA00017562"/>
    </source>
</evidence>
<dbReference type="Gene3D" id="2.40.50.100">
    <property type="match status" value="1"/>
</dbReference>
<dbReference type="PANTHER" id="PTHR45266:SF3">
    <property type="entry name" value="OXALOACETATE DECARBOXYLASE ALPHA CHAIN"/>
    <property type="match status" value="1"/>
</dbReference>
<dbReference type="InterPro" id="IPR050709">
    <property type="entry name" value="Biotin_Carboxyl_Carrier/Decarb"/>
</dbReference>
<keyword evidence="3" id="KW-0275">Fatty acid biosynthesis</keyword>
<feature type="domain" description="Lipoyl-binding" evidence="4">
    <location>
        <begin position="1"/>
        <end position="77"/>
    </location>
</feature>
<accession>A0ABU1FU86</accession>
<dbReference type="PRINTS" id="PR01071">
    <property type="entry name" value="ACOABIOTINCC"/>
</dbReference>
<dbReference type="InterPro" id="IPR011053">
    <property type="entry name" value="Single_hybrid_motif"/>
</dbReference>
<dbReference type="Pfam" id="PF00364">
    <property type="entry name" value="Biotin_lipoyl"/>
    <property type="match status" value="1"/>
</dbReference>
<dbReference type="PROSITE" id="PS50968">
    <property type="entry name" value="BIOTINYL_LIPOYL"/>
    <property type="match status" value="1"/>
</dbReference>
<protein>
    <recommendedName>
        <fullName evidence="1 3">Biotin carboxyl carrier protein of acetyl-CoA carboxylase</fullName>
    </recommendedName>
</protein>
<evidence type="ECO:0000313" key="5">
    <source>
        <dbReference type="EMBL" id="MDR5712235.1"/>
    </source>
</evidence>
<organism evidence="5 6">
    <name type="scientific">Nesterenkonia flava</name>
    <dbReference type="NCBI Taxonomy" id="469799"/>
    <lineage>
        <taxon>Bacteria</taxon>
        <taxon>Bacillati</taxon>
        <taxon>Actinomycetota</taxon>
        <taxon>Actinomycetes</taxon>
        <taxon>Micrococcales</taxon>
        <taxon>Micrococcaceae</taxon>
        <taxon>Nesterenkonia</taxon>
    </lineage>
</organism>
<keyword evidence="3" id="KW-0276">Fatty acid metabolism</keyword>
<dbReference type="CDD" id="cd06850">
    <property type="entry name" value="biotinyl_domain"/>
    <property type="match status" value="1"/>
</dbReference>
<name>A0ABU1FU86_9MICC</name>
<comment type="caution">
    <text evidence="5">The sequence shown here is derived from an EMBL/GenBank/DDBJ whole genome shotgun (WGS) entry which is preliminary data.</text>
</comment>
<dbReference type="NCBIfam" id="NF005457">
    <property type="entry name" value="PRK07051.1"/>
    <property type="match status" value="1"/>
</dbReference>
<gene>
    <name evidence="5" type="ORF">RH857_08850</name>
</gene>
<evidence type="ECO:0000256" key="2">
    <source>
        <dbReference type="ARBA" id="ARBA00023267"/>
    </source>
</evidence>
<dbReference type="PANTHER" id="PTHR45266">
    <property type="entry name" value="OXALOACETATE DECARBOXYLASE ALPHA CHAIN"/>
    <property type="match status" value="1"/>
</dbReference>
<dbReference type="SUPFAM" id="SSF51230">
    <property type="entry name" value="Single hybrid motif"/>
    <property type="match status" value="1"/>
</dbReference>
<sequence length="79" mass="8146">MADIISPLPGVFYTSPGPDKPPFVTVGDSIDAGQAVGLVEVMKQFTEIRSEVSGTVKSVEVENGATVNPGTVLVVVDEG</sequence>
<keyword evidence="3" id="KW-0443">Lipid metabolism</keyword>
<evidence type="ECO:0000259" key="4">
    <source>
        <dbReference type="PROSITE" id="PS50968"/>
    </source>
</evidence>
<comment type="pathway">
    <text evidence="3">Lipid metabolism; fatty acid biosynthesis.</text>
</comment>
<dbReference type="InterPro" id="IPR000089">
    <property type="entry name" value="Biotin_lipoyl"/>
</dbReference>
<keyword evidence="3" id="KW-0444">Lipid biosynthesis</keyword>
<proteinExistence type="predicted"/>
<keyword evidence="2 3" id="KW-0092">Biotin</keyword>
<comment type="function">
    <text evidence="3">This protein is a component of the acetyl coenzyme A carboxylase complex; first, biotin carboxylase catalyzes the carboxylation of the carrier protein and then the transcarboxylase transfers the carboxyl group to form malonyl-CoA.</text>
</comment>
<dbReference type="RefSeq" id="WP_310537616.1">
    <property type="nucleotide sequence ID" value="NZ_BAAAOC010000086.1"/>
</dbReference>
<dbReference type="EMBL" id="JAVKGT010000021">
    <property type="protein sequence ID" value="MDR5712235.1"/>
    <property type="molecule type" value="Genomic_DNA"/>
</dbReference>
<keyword evidence="6" id="KW-1185">Reference proteome</keyword>
<dbReference type="Proteomes" id="UP001260872">
    <property type="component" value="Unassembled WGS sequence"/>
</dbReference>
<reference evidence="6" key="1">
    <citation type="submission" date="2023-07" db="EMBL/GenBank/DDBJ databases">
        <title>Description of three actinobacteria isolated from air of manufacturing shop in a pharmaceutical factory.</title>
        <authorList>
            <person name="Zhang D.-F."/>
        </authorList>
    </citation>
    <scope>NUCLEOTIDE SEQUENCE [LARGE SCALE GENOMIC DNA]</scope>
    <source>
        <strain evidence="6">CCTCC AB 207010</strain>
    </source>
</reference>
<evidence type="ECO:0000313" key="6">
    <source>
        <dbReference type="Proteomes" id="UP001260872"/>
    </source>
</evidence>
<dbReference type="InterPro" id="IPR001249">
    <property type="entry name" value="AcCoA_biotinCC"/>
</dbReference>
<evidence type="ECO:0000256" key="3">
    <source>
        <dbReference type="RuleBase" id="RU364072"/>
    </source>
</evidence>